<evidence type="ECO:0000256" key="3">
    <source>
        <dbReference type="ARBA" id="ARBA00022723"/>
    </source>
</evidence>
<dbReference type="InterPro" id="IPR010994">
    <property type="entry name" value="RuvA_2-like"/>
</dbReference>
<name>A0A6N2VZU0_9FIRM</name>
<dbReference type="InterPro" id="IPR041663">
    <property type="entry name" value="DisA/LigA_HHH"/>
</dbReference>
<feature type="binding site" evidence="10">
    <location>
        <begin position="80"/>
        <end position="81"/>
    </location>
    <ligand>
        <name>NAD(+)</name>
        <dbReference type="ChEBI" id="CHEBI:57540"/>
    </ligand>
</feature>
<evidence type="ECO:0000256" key="4">
    <source>
        <dbReference type="ARBA" id="ARBA00022763"/>
    </source>
</evidence>
<protein>
    <recommendedName>
        <fullName evidence="10">DNA ligase</fullName>
        <ecNumber evidence="10">6.5.1.2</ecNumber>
    </recommendedName>
    <alternativeName>
        <fullName evidence="10">Polydeoxyribonucleotide synthase [NAD(+)]</fullName>
    </alternativeName>
</protein>
<dbReference type="SUPFAM" id="SSF52113">
    <property type="entry name" value="BRCT domain"/>
    <property type="match status" value="1"/>
</dbReference>
<keyword evidence="5 10" id="KW-0862">Zinc</keyword>
<evidence type="ECO:0000256" key="6">
    <source>
        <dbReference type="ARBA" id="ARBA00023027"/>
    </source>
</evidence>
<dbReference type="SUPFAM" id="SSF56091">
    <property type="entry name" value="DNA ligase/mRNA capping enzyme, catalytic domain"/>
    <property type="match status" value="1"/>
</dbReference>
<dbReference type="RefSeq" id="WP_006566086.1">
    <property type="nucleotide sequence ID" value="NZ_BAABZP010000001.1"/>
</dbReference>
<dbReference type="SUPFAM" id="SSF50249">
    <property type="entry name" value="Nucleic acid-binding proteins"/>
    <property type="match status" value="1"/>
</dbReference>
<comment type="caution">
    <text evidence="10">Lacks conserved residue(s) required for the propagation of feature annotation.</text>
</comment>
<keyword evidence="3 10" id="KW-0479">Metal-binding</keyword>
<keyword evidence="1 10" id="KW-0436">Ligase</keyword>
<dbReference type="InterPro" id="IPR013839">
    <property type="entry name" value="DNAligase_adenylation"/>
</dbReference>
<dbReference type="HAMAP" id="MF_01588">
    <property type="entry name" value="DNA_ligase_A"/>
    <property type="match status" value="1"/>
</dbReference>
<dbReference type="Pfam" id="PF12826">
    <property type="entry name" value="HHH_2"/>
    <property type="match status" value="1"/>
</dbReference>
<keyword evidence="2 10" id="KW-0235">DNA replication</keyword>
<dbReference type="Gene3D" id="3.30.470.30">
    <property type="entry name" value="DNA ligase/mRNA capping enzyme"/>
    <property type="match status" value="1"/>
</dbReference>
<dbReference type="Gene3D" id="1.10.150.20">
    <property type="entry name" value="5' to 3' exonuclease, C-terminal subdomain"/>
    <property type="match status" value="2"/>
</dbReference>
<accession>A0A6N2VZU0</accession>
<feature type="binding site" evidence="10">
    <location>
        <position position="297"/>
    </location>
    <ligand>
        <name>NAD(+)</name>
        <dbReference type="ChEBI" id="CHEBI:57540"/>
    </ligand>
</feature>
<evidence type="ECO:0000256" key="7">
    <source>
        <dbReference type="ARBA" id="ARBA00023204"/>
    </source>
</evidence>
<evidence type="ECO:0000256" key="1">
    <source>
        <dbReference type="ARBA" id="ARBA00022598"/>
    </source>
</evidence>
<evidence type="ECO:0000256" key="2">
    <source>
        <dbReference type="ARBA" id="ARBA00022705"/>
    </source>
</evidence>
<dbReference type="Pfam" id="PF03120">
    <property type="entry name" value="OB_DNA_ligase"/>
    <property type="match status" value="1"/>
</dbReference>
<keyword evidence="4 10" id="KW-0227">DNA damage</keyword>
<keyword evidence="6 10" id="KW-0520">NAD</keyword>
<comment type="function">
    <text evidence="10">DNA ligase that catalyzes the formation of phosphodiester linkages between 5'-phosphoryl and 3'-hydroxyl groups in double-stranded DNA using NAD as a coenzyme and as the energy source for the reaction. It is essential for DNA replication and repair of damaged DNA.</text>
</comment>
<evidence type="ECO:0000259" key="11">
    <source>
        <dbReference type="PROSITE" id="PS50172"/>
    </source>
</evidence>
<dbReference type="Gene3D" id="3.40.50.10190">
    <property type="entry name" value="BRCT domain"/>
    <property type="match status" value="1"/>
</dbReference>
<dbReference type="GO" id="GO:0006260">
    <property type="term" value="P:DNA replication"/>
    <property type="evidence" value="ECO:0007669"/>
    <property type="project" value="UniProtKB-KW"/>
</dbReference>
<dbReference type="Gene3D" id="2.40.50.140">
    <property type="entry name" value="Nucleic acid-binding proteins"/>
    <property type="match status" value="1"/>
</dbReference>
<feature type="domain" description="BRCT" evidence="11">
    <location>
        <begin position="571"/>
        <end position="651"/>
    </location>
</feature>
<comment type="similarity">
    <text evidence="10">Belongs to the NAD-dependent DNA ligase family. LigA subfamily.</text>
</comment>
<dbReference type="InterPro" id="IPR036420">
    <property type="entry name" value="BRCT_dom_sf"/>
</dbReference>
<dbReference type="Pfam" id="PF00533">
    <property type="entry name" value="BRCT"/>
    <property type="match status" value="1"/>
</dbReference>
<feature type="binding site" evidence="10">
    <location>
        <position position="406"/>
    </location>
    <ligand>
        <name>Zn(2+)</name>
        <dbReference type="ChEBI" id="CHEBI:29105"/>
    </ligand>
</feature>
<reference evidence="12" key="1">
    <citation type="submission" date="2019-11" db="EMBL/GenBank/DDBJ databases">
        <authorList>
            <person name="Feng L."/>
        </authorList>
    </citation>
    <scope>NUCLEOTIDE SEQUENCE</scope>
    <source>
        <strain evidence="12">AcaccaeLFYP115</strain>
    </source>
</reference>
<dbReference type="PROSITE" id="PS50172">
    <property type="entry name" value="BRCT"/>
    <property type="match status" value="1"/>
</dbReference>
<dbReference type="AlphaFoldDB" id="A0A6N2VZU0"/>
<dbReference type="SMART" id="SM00532">
    <property type="entry name" value="LIGANc"/>
    <property type="match status" value="1"/>
</dbReference>
<dbReference type="EC" id="6.5.1.2" evidence="10"/>
<dbReference type="InterPro" id="IPR012340">
    <property type="entry name" value="NA-bd_OB-fold"/>
</dbReference>
<dbReference type="SUPFAM" id="SSF47781">
    <property type="entry name" value="RuvA domain 2-like"/>
    <property type="match status" value="1"/>
</dbReference>
<organism evidence="12">
    <name type="scientific">Anaerostipes caccae</name>
    <dbReference type="NCBI Taxonomy" id="105841"/>
    <lineage>
        <taxon>Bacteria</taxon>
        <taxon>Bacillati</taxon>
        <taxon>Bacillota</taxon>
        <taxon>Clostridia</taxon>
        <taxon>Lachnospirales</taxon>
        <taxon>Lachnospiraceae</taxon>
        <taxon>Anaerostipes</taxon>
    </lineage>
</organism>
<feature type="binding site" evidence="10">
    <location>
        <position position="159"/>
    </location>
    <ligand>
        <name>NAD(+)</name>
        <dbReference type="ChEBI" id="CHEBI:57540"/>
    </ligand>
</feature>
<sequence>MKDKFDRMKELIHILSEASKAYYQENRELMSNFEYDKLYDELLELEKETDTVLADSPSIHVGYELLTSLEKEPHSSPMLSLDKTKEVGQLEEWLGDQKGLLSWKLDGLTIVLTYQEGVLLKAVTRGNGEVGEVVTNNAKVFVNLPKKIAYKGTLVIRGEAVIHYSDFRRMNEEMEDLDSRYKNPRNLCSGSVRQLNNEVTAKRNVRFYGFSVADVPDVDFHNSVEEKFIWARSLGFDIVDYVAVTKDTVAEEVERFSQAIENNDQPSDGLVLIYDDIAYGRSLGTTAKFPRDSIAFKWADEIAETTLKEIEWSPSRTGLINPVAIFDPVELEGSTVSRASLHNISVMEELELGVGDQISVYKANMIIPQLAENQTRSGDAPIPDTCPACGGKTEIEEENGIRTLVCPNQFCSAKKIKLFSHFVSRDAMNVDGLSEASLHKMMDKGLLNELYDLFTLKEHKEEIIEMEGFGEKSFHNLADAIERAKKVTLPKFLYSLGIANVGLSNAKLICRYFEDDLDAIRNAEAEDFTAIDGIGPIIGEAVSGYFRLENNKQTVDRLLQYVEIEKRQTEETEKLLDGKTFVITGSLEHYENRKQLQEQIEILGGKATGSVTKKTDYLINNNKNSASSKNKKAMELSIPIITEEEFMDMIK</sequence>
<keyword evidence="8 10" id="KW-0464">Manganese</keyword>
<dbReference type="Gene3D" id="1.10.287.610">
    <property type="entry name" value="Helix hairpin bin"/>
    <property type="match status" value="1"/>
</dbReference>
<evidence type="ECO:0000313" key="12">
    <source>
        <dbReference type="EMBL" id="VYT36009.1"/>
    </source>
</evidence>
<dbReference type="InterPro" id="IPR001679">
    <property type="entry name" value="DNA_ligase"/>
</dbReference>
<dbReference type="EMBL" id="CACRSQ010000007">
    <property type="protein sequence ID" value="VYT36009.1"/>
    <property type="molecule type" value="Genomic_DNA"/>
</dbReference>
<dbReference type="InterPro" id="IPR001357">
    <property type="entry name" value="BRCT_dom"/>
</dbReference>
<dbReference type="NCBIfam" id="TIGR00575">
    <property type="entry name" value="dnlj"/>
    <property type="match status" value="1"/>
</dbReference>
<dbReference type="CDD" id="cd17748">
    <property type="entry name" value="BRCT_DNA_ligase_like"/>
    <property type="match status" value="1"/>
</dbReference>
<feature type="binding site" evidence="10">
    <location>
        <position position="389"/>
    </location>
    <ligand>
        <name>Zn(2+)</name>
        <dbReference type="ChEBI" id="CHEBI:29105"/>
    </ligand>
</feature>
<keyword evidence="7 10" id="KW-0234">DNA repair</keyword>
<dbReference type="NCBIfam" id="NF005932">
    <property type="entry name" value="PRK07956.1"/>
    <property type="match status" value="1"/>
</dbReference>
<dbReference type="InterPro" id="IPR004150">
    <property type="entry name" value="NAD_DNA_ligase_OB"/>
</dbReference>
<evidence type="ECO:0000256" key="9">
    <source>
        <dbReference type="ARBA" id="ARBA00034005"/>
    </source>
</evidence>
<comment type="catalytic activity">
    <reaction evidence="9 10">
        <text>NAD(+) + (deoxyribonucleotide)n-3'-hydroxyl + 5'-phospho-(deoxyribonucleotide)m = (deoxyribonucleotide)n+m + AMP + beta-nicotinamide D-nucleotide.</text>
        <dbReference type="EC" id="6.5.1.2"/>
    </reaction>
</comment>
<feature type="binding site" evidence="10">
    <location>
        <position position="125"/>
    </location>
    <ligand>
        <name>NAD(+)</name>
        <dbReference type="ChEBI" id="CHEBI:57540"/>
    </ligand>
</feature>
<dbReference type="InterPro" id="IPR013840">
    <property type="entry name" value="DNAligase_N"/>
</dbReference>
<feature type="binding site" evidence="10">
    <location>
        <position position="386"/>
    </location>
    <ligand>
        <name>Zn(2+)</name>
        <dbReference type="ChEBI" id="CHEBI:29105"/>
    </ligand>
</feature>
<dbReference type="GO" id="GO:0003911">
    <property type="term" value="F:DNA ligase (NAD+) activity"/>
    <property type="evidence" value="ECO:0007669"/>
    <property type="project" value="UniProtKB-UniRule"/>
</dbReference>
<comment type="cofactor">
    <cofactor evidence="10">
        <name>Mg(2+)</name>
        <dbReference type="ChEBI" id="CHEBI:18420"/>
    </cofactor>
    <cofactor evidence="10">
        <name>Mn(2+)</name>
        <dbReference type="ChEBI" id="CHEBI:29035"/>
    </cofactor>
</comment>
<feature type="active site" description="N6-AMP-lysine intermediate" evidence="10">
    <location>
        <position position="104"/>
    </location>
</feature>
<dbReference type="SMART" id="SM00292">
    <property type="entry name" value="BRCT"/>
    <property type="match status" value="1"/>
</dbReference>
<dbReference type="Pfam" id="PF01653">
    <property type="entry name" value="DNA_ligase_aden"/>
    <property type="match status" value="1"/>
</dbReference>
<keyword evidence="10" id="KW-0460">Magnesium</keyword>
<evidence type="ECO:0000256" key="5">
    <source>
        <dbReference type="ARBA" id="ARBA00022833"/>
    </source>
</evidence>
<evidence type="ECO:0000256" key="8">
    <source>
        <dbReference type="ARBA" id="ARBA00023211"/>
    </source>
</evidence>
<dbReference type="GO" id="GO:0046872">
    <property type="term" value="F:metal ion binding"/>
    <property type="evidence" value="ECO:0007669"/>
    <property type="project" value="UniProtKB-KW"/>
</dbReference>
<dbReference type="PIRSF" id="PIRSF001604">
    <property type="entry name" value="LigA"/>
    <property type="match status" value="1"/>
</dbReference>
<gene>
    <name evidence="10 12" type="primary">ligA</name>
    <name evidence="12" type="ORF">ACLFYP115_02974</name>
</gene>
<dbReference type="GO" id="GO:0006281">
    <property type="term" value="P:DNA repair"/>
    <property type="evidence" value="ECO:0007669"/>
    <property type="project" value="UniProtKB-KW"/>
</dbReference>
<feature type="binding site" evidence="10">
    <location>
        <position position="411"/>
    </location>
    <ligand>
        <name>Zn(2+)</name>
        <dbReference type="ChEBI" id="CHEBI:29105"/>
    </ligand>
</feature>
<proteinExistence type="inferred from homology"/>
<evidence type="ECO:0000256" key="10">
    <source>
        <dbReference type="HAMAP-Rule" id="MF_01588"/>
    </source>
</evidence>